<accession>A0A9D2NS90</accession>
<name>A0A9D2NS90_9FIRM</name>
<dbReference type="EMBL" id="DWWM01000018">
    <property type="protein sequence ID" value="HJC36084.1"/>
    <property type="molecule type" value="Genomic_DNA"/>
</dbReference>
<reference evidence="3" key="1">
    <citation type="journal article" date="2021" name="PeerJ">
        <title>Extensive microbial diversity within the chicken gut microbiome revealed by metagenomics and culture.</title>
        <authorList>
            <person name="Gilroy R."/>
            <person name="Ravi A."/>
            <person name="Getino M."/>
            <person name="Pursley I."/>
            <person name="Horton D.L."/>
            <person name="Alikhan N.F."/>
            <person name="Baker D."/>
            <person name="Gharbi K."/>
            <person name="Hall N."/>
            <person name="Watson M."/>
            <person name="Adriaenssens E.M."/>
            <person name="Foster-Nyarko E."/>
            <person name="Jarju S."/>
            <person name="Secka A."/>
            <person name="Antonio M."/>
            <person name="Oren A."/>
            <person name="Chaudhuri R.R."/>
            <person name="La Ragione R."/>
            <person name="Hildebrand F."/>
            <person name="Pallen M.J."/>
        </authorList>
    </citation>
    <scope>NUCLEOTIDE SEQUENCE</scope>
    <source>
        <strain evidence="3">CHK187-11901</strain>
    </source>
</reference>
<evidence type="ECO:0000313" key="4">
    <source>
        <dbReference type="Proteomes" id="UP000823896"/>
    </source>
</evidence>
<evidence type="ECO:0000256" key="1">
    <source>
        <dbReference type="SAM" id="Coils"/>
    </source>
</evidence>
<feature type="non-terminal residue" evidence="3">
    <location>
        <position position="1"/>
    </location>
</feature>
<evidence type="ECO:0000256" key="2">
    <source>
        <dbReference type="SAM" id="Phobius"/>
    </source>
</evidence>
<keyword evidence="1" id="KW-0175">Coiled coil</keyword>
<sequence length="317" mass="33256">ALRADVQATIDFIKENILTNVDNVRPGKVDALEAAVEAAQTLVDDPDASADELKAANKAMTKAAQELWEIVSKAELNALIEAANGYLDGNYTAESLEALQTAIEAAQAAANNDDATTAEVTEAITSLANAIAGLESIKLDTSALAHEIELVTEMVANIGNYVPSTVEGLQDKLADAQAAMNATTQEEIDAATATLREARLNARTKADVSALEEIIAYANSLNLAGYTAESRNMLDRTIVAVKRVLADPEATQEKVDQAVQTMQTAIDSLQPVEDSAGSTNADTTNTAAAAQTAAFAGMLAVSAAAILLVNRRRRQAK</sequence>
<feature type="coiled-coil region" evidence="1">
    <location>
        <begin position="166"/>
        <end position="201"/>
    </location>
</feature>
<keyword evidence="2" id="KW-1133">Transmembrane helix</keyword>
<proteinExistence type="predicted"/>
<gene>
    <name evidence="3" type="ORF">H9702_03010</name>
</gene>
<evidence type="ECO:0000313" key="3">
    <source>
        <dbReference type="EMBL" id="HJC36084.1"/>
    </source>
</evidence>
<keyword evidence="2" id="KW-0812">Transmembrane</keyword>
<dbReference type="Gene3D" id="1.20.1270.90">
    <property type="entry name" value="AF1782-like"/>
    <property type="match status" value="4"/>
</dbReference>
<keyword evidence="2" id="KW-0472">Membrane</keyword>
<dbReference type="Pfam" id="PF07554">
    <property type="entry name" value="FIVAR"/>
    <property type="match status" value="4"/>
</dbReference>
<reference evidence="3" key="2">
    <citation type="submission" date="2021-04" db="EMBL/GenBank/DDBJ databases">
        <authorList>
            <person name="Gilroy R."/>
        </authorList>
    </citation>
    <scope>NUCLEOTIDE SEQUENCE</scope>
    <source>
        <strain evidence="3">CHK187-11901</strain>
    </source>
</reference>
<comment type="caution">
    <text evidence="3">The sequence shown here is derived from an EMBL/GenBank/DDBJ whole genome shotgun (WGS) entry which is preliminary data.</text>
</comment>
<organism evidence="3 4">
    <name type="scientific">Candidatus Merdibacter merdavium</name>
    <dbReference type="NCBI Taxonomy" id="2838692"/>
    <lineage>
        <taxon>Bacteria</taxon>
        <taxon>Bacillati</taxon>
        <taxon>Bacillota</taxon>
        <taxon>Erysipelotrichia</taxon>
        <taxon>Erysipelotrichales</taxon>
        <taxon>Erysipelotrichaceae</taxon>
        <taxon>Merdibacter</taxon>
    </lineage>
</organism>
<dbReference type="Proteomes" id="UP000823896">
    <property type="component" value="Unassembled WGS sequence"/>
</dbReference>
<feature type="transmembrane region" description="Helical" evidence="2">
    <location>
        <begin position="288"/>
        <end position="309"/>
    </location>
</feature>
<dbReference type="AlphaFoldDB" id="A0A9D2NS90"/>
<protein>
    <submittedName>
        <fullName evidence="3">FIVAR domain-containing protein</fullName>
    </submittedName>
</protein>